<accession>A0A3N4JBR9</accession>
<proteinExistence type="predicted"/>
<name>A0A3N4JBR9_9PEZI</name>
<dbReference type="EMBL" id="ML120422">
    <property type="protein sequence ID" value="RPA95702.1"/>
    <property type="molecule type" value="Genomic_DNA"/>
</dbReference>
<reference evidence="1 2" key="1">
    <citation type="journal article" date="2018" name="Nat. Ecol. Evol.">
        <title>Pezizomycetes genomes reveal the molecular basis of ectomycorrhizal truffle lifestyle.</title>
        <authorList>
            <person name="Murat C."/>
            <person name="Payen T."/>
            <person name="Noel B."/>
            <person name="Kuo A."/>
            <person name="Morin E."/>
            <person name="Chen J."/>
            <person name="Kohler A."/>
            <person name="Krizsan K."/>
            <person name="Balestrini R."/>
            <person name="Da Silva C."/>
            <person name="Montanini B."/>
            <person name="Hainaut M."/>
            <person name="Levati E."/>
            <person name="Barry K.W."/>
            <person name="Belfiori B."/>
            <person name="Cichocki N."/>
            <person name="Clum A."/>
            <person name="Dockter R.B."/>
            <person name="Fauchery L."/>
            <person name="Guy J."/>
            <person name="Iotti M."/>
            <person name="Le Tacon F."/>
            <person name="Lindquist E.A."/>
            <person name="Lipzen A."/>
            <person name="Malagnac F."/>
            <person name="Mello A."/>
            <person name="Molinier V."/>
            <person name="Miyauchi S."/>
            <person name="Poulain J."/>
            <person name="Riccioni C."/>
            <person name="Rubini A."/>
            <person name="Sitrit Y."/>
            <person name="Splivallo R."/>
            <person name="Traeger S."/>
            <person name="Wang M."/>
            <person name="Zifcakova L."/>
            <person name="Wipf D."/>
            <person name="Zambonelli A."/>
            <person name="Paolocci F."/>
            <person name="Nowrousian M."/>
            <person name="Ottonello S."/>
            <person name="Baldrian P."/>
            <person name="Spatafora J.W."/>
            <person name="Henrissat B."/>
            <person name="Nagy L.G."/>
            <person name="Aury J.M."/>
            <person name="Wincker P."/>
            <person name="Grigoriev I.V."/>
            <person name="Bonfante P."/>
            <person name="Martin F.M."/>
        </authorList>
    </citation>
    <scope>NUCLEOTIDE SEQUENCE [LARGE SCALE GENOMIC DNA]</scope>
    <source>
        <strain evidence="1 2">120613-1</strain>
    </source>
</reference>
<evidence type="ECO:0000313" key="1">
    <source>
        <dbReference type="EMBL" id="RPA95702.1"/>
    </source>
</evidence>
<evidence type="ECO:0000313" key="2">
    <source>
        <dbReference type="Proteomes" id="UP000276215"/>
    </source>
</evidence>
<dbReference type="AlphaFoldDB" id="A0A3N4JBR9"/>
<sequence length="55" mass="6114">MSQPLVEHRIRLSNCPGISHCRTTAALGRSIFLLLVVSHTAISAKKKKKKKPSQF</sequence>
<organism evidence="1 2">
    <name type="scientific">Choiromyces venosus 120613-1</name>
    <dbReference type="NCBI Taxonomy" id="1336337"/>
    <lineage>
        <taxon>Eukaryota</taxon>
        <taxon>Fungi</taxon>
        <taxon>Dikarya</taxon>
        <taxon>Ascomycota</taxon>
        <taxon>Pezizomycotina</taxon>
        <taxon>Pezizomycetes</taxon>
        <taxon>Pezizales</taxon>
        <taxon>Tuberaceae</taxon>
        <taxon>Choiromyces</taxon>
    </lineage>
</organism>
<dbReference type="Proteomes" id="UP000276215">
    <property type="component" value="Unassembled WGS sequence"/>
</dbReference>
<keyword evidence="2" id="KW-1185">Reference proteome</keyword>
<protein>
    <submittedName>
        <fullName evidence="1">Uncharacterized protein</fullName>
    </submittedName>
</protein>
<gene>
    <name evidence="1" type="ORF">L873DRAFT_1812474</name>
</gene>